<keyword evidence="4 7" id="KW-0472">Membrane</keyword>
<dbReference type="GO" id="GO:0016020">
    <property type="term" value="C:membrane"/>
    <property type="evidence" value="ECO:0007669"/>
    <property type="project" value="UniProtKB-SubCell"/>
</dbReference>
<evidence type="ECO:0000313" key="10">
    <source>
        <dbReference type="Proteomes" id="UP001303760"/>
    </source>
</evidence>
<dbReference type="PANTHER" id="PTHR33048">
    <property type="entry name" value="PTH11-LIKE INTEGRAL MEMBRANE PROTEIN (AFU_ORTHOLOGUE AFUA_5G11245)"/>
    <property type="match status" value="1"/>
</dbReference>
<comment type="subcellular location">
    <subcellularLocation>
        <location evidence="1">Membrane</location>
        <topology evidence="1">Multi-pass membrane protein</topology>
    </subcellularLocation>
</comment>
<keyword evidence="3 7" id="KW-1133">Transmembrane helix</keyword>
<dbReference type="AlphaFoldDB" id="A0AAN7CHP7"/>
<comment type="similarity">
    <text evidence="5">Belongs to the SAT4 family.</text>
</comment>
<evidence type="ECO:0000256" key="7">
    <source>
        <dbReference type="SAM" id="Phobius"/>
    </source>
</evidence>
<evidence type="ECO:0000259" key="8">
    <source>
        <dbReference type="Pfam" id="PF20684"/>
    </source>
</evidence>
<reference evidence="9" key="2">
    <citation type="submission" date="2023-05" db="EMBL/GenBank/DDBJ databases">
        <authorList>
            <consortium name="Lawrence Berkeley National Laboratory"/>
            <person name="Steindorff A."/>
            <person name="Hensen N."/>
            <person name="Bonometti L."/>
            <person name="Westerberg I."/>
            <person name="Brannstrom I.O."/>
            <person name="Guillou S."/>
            <person name="Cros-Aarteil S."/>
            <person name="Calhoun S."/>
            <person name="Haridas S."/>
            <person name="Kuo A."/>
            <person name="Mondo S."/>
            <person name="Pangilinan J."/>
            <person name="Riley R."/>
            <person name="Labutti K."/>
            <person name="Andreopoulos B."/>
            <person name="Lipzen A."/>
            <person name="Chen C."/>
            <person name="Yanf M."/>
            <person name="Daum C."/>
            <person name="Ng V."/>
            <person name="Clum A."/>
            <person name="Ohm R."/>
            <person name="Martin F."/>
            <person name="Silar P."/>
            <person name="Natvig D."/>
            <person name="Lalanne C."/>
            <person name="Gautier V."/>
            <person name="Ament-Velasquez S.L."/>
            <person name="Kruys A."/>
            <person name="Hutchinson M.I."/>
            <person name="Powell A.J."/>
            <person name="Barry K."/>
            <person name="Miller A.N."/>
            <person name="Grigoriev I.V."/>
            <person name="Debuchy R."/>
            <person name="Gladieux P."/>
            <person name="Thoren M.H."/>
            <person name="Johannesson H."/>
        </authorList>
    </citation>
    <scope>NUCLEOTIDE SEQUENCE</scope>
    <source>
        <strain evidence="9">CBS 532.94</strain>
    </source>
</reference>
<evidence type="ECO:0000256" key="5">
    <source>
        <dbReference type="ARBA" id="ARBA00038359"/>
    </source>
</evidence>
<feature type="transmembrane region" description="Helical" evidence="7">
    <location>
        <begin position="84"/>
        <end position="111"/>
    </location>
</feature>
<name>A0AAN7CHP7_9PEZI</name>
<proteinExistence type="inferred from homology"/>
<gene>
    <name evidence="9" type="ORF">C8A03DRAFT_29525</name>
</gene>
<feature type="region of interest" description="Disordered" evidence="6">
    <location>
        <begin position="307"/>
        <end position="333"/>
    </location>
</feature>
<feature type="transmembrane region" description="Helical" evidence="7">
    <location>
        <begin position="176"/>
        <end position="194"/>
    </location>
</feature>
<dbReference type="PANTHER" id="PTHR33048:SF47">
    <property type="entry name" value="INTEGRAL MEMBRANE PROTEIN-RELATED"/>
    <property type="match status" value="1"/>
</dbReference>
<evidence type="ECO:0000256" key="4">
    <source>
        <dbReference type="ARBA" id="ARBA00023136"/>
    </source>
</evidence>
<feature type="domain" description="Rhodopsin" evidence="8">
    <location>
        <begin position="26"/>
        <end position="265"/>
    </location>
</feature>
<dbReference type="EMBL" id="MU860010">
    <property type="protein sequence ID" value="KAK4242264.1"/>
    <property type="molecule type" value="Genomic_DNA"/>
</dbReference>
<keyword evidence="2 7" id="KW-0812">Transmembrane</keyword>
<keyword evidence="10" id="KW-1185">Reference proteome</keyword>
<organism evidence="9 10">
    <name type="scientific">Achaetomium macrosporum</name>
    <dbReference type="NCBI Taxonomy" id="79813"/>
    <lineage>
        <taxon>Eukaryota</taxon>
        <taxon>Fungi</taxon>
        <taxon>Dikarya</taxon>
        <taxon>Ascomycota</taxon>
        <taxon>Pezizomycotina</taxon>
        <taxon>Sordariomycetes</taxon>
        <taxon>Sordariomycetidae</taxon>
        <taxon>Sordariales</taxon>
        <taxon>Chaetomiaceae</taxon>
        <taxon>Achaetomium</taxon>
    </lineage>
</organism>
<feature type="transmembrane region" description="Helical" evidence="7">
    <location>
        <begin position="206"/>
        <end position="226"/>
    </location>
</feature>
<feature type="transmembrane region" description="Helical" evidence="7">
    <location>
        <begin position="42"/>
        <end position="64"/>
    </location>
</feature>
<feature type="transmembrane region" description="Helical" evidence="7">
    <location>
        <begin position="6"/>
        <end position="30"/>
    </location>
</feature>
<evidence type="ECO:0000313" key="9">
    <source>
        <dbReference type="EMBL" id="KAK4242264.1"/>
    </source>
</evidence>
<dbReference type="Proteomes" id="UP001303760">
    <property type="component" value="Unassembled WGS sequence"/>
</dbReference>
<reference evidence="9" key="1">
    <citation type="journal article" date="2023" name="Mol. Phylogenet. Evol.">
        <title>Genome-scale phylogeny and comparative genomics of the fungal order Sordariales.</title>
        <authorList>
            <person name="Hensen N."/>
            <person name="Bonometti L."/>
            <person name="Westerberg I."/>
            <person name="Brannstrom I.O."/>
            <person name="Guillou S."/>
            <person name="Cros-Aarteil S."/>
            <person name="Calhoun S."/>
            <person name="Haridas S."/>
            <person name="Kuo A."/>
            <person name="Mondo S."/>
            <person name="Pangilinan J."/>
            <person name="Riley R."/>
            <person name="LaButti K."/>
            <person name="Andreopoulos B."/>
            <person name="Lipzen A."/>
            <person name="Chen C."/>
            <person name="Yan M."/>
            <person name="Daum C."/>
            <person name="Ng V."/>
            <person name="Clum A."/>
            <person name="Steindorff A."/>
            <person name="Ohm R.A."/>
            <person name="Martin F."/>
            <person name="Silar P."/>
            <person name="Natvig D.O."/>
            <person name="Lalanne C."/>
            <person name="Gautier V."/>
            <person name="Ament-Velasquez S.L."/>
            <person name="Kruys A."/>
            <person name="Hutchinson M.I."/>
            <person name="Powell A.J."/>
            <person name="Barry K."/>
            <person name="Miller A.N."/>
            <person name="Grigoriev I.V."/>
            <person name="Debuchy R."/>
            <person name="Gladieux P."/>
            <person name="Hiltunen Thoren M."/>
            <person name="Johannesson H."/>
        </authorList>
    </citation>
    <scope>NUCLEOTIDE SEQUENCE</scope>
    <source>
        <strain evidence="9">CBS 532.94</strain>
    </source>
</reference>
<dbReference type="InterPro" id="IPR052337">
    <property type="entry name" value="SAT4-like"/>
</dbReference>
<evidence type="ECO:0000256" key="1">
    <source>
        <dbReference type="ARBA" id="ARBA00004141"/>
    </source>
</evidence>
<protein>
    <recommendedName>
        <fullName evidence="8">Rhodopsin domain-containing protein</fullName>
    </recommendedName>
</protein>
<feature type="transmembrane region" description="Helical" evidence="7">
    <location>
        <begin position="123"/>
        <end position="145"/>
    </location>
</feature>
<evidence type="ECO:0000256" key="2">
    <source>
        <dbReference type="ARBA" id="ARBA00022692"/>
    </source>
</evidence>
<accession>A0AAN7CHP7</accession>
<evidence type="ECO:0000256" key="6">
    <source>
        <dbReference type="SAM" id="MobiDB-lite"/>
    </source>
</evidence>
<dbReference type="Pfam" id="PF20684">
    <property type="entry name" value="Fung_rhodopsin"/>
    <property type="match status" value="1"/>
</dbReference>
<dbReference type="InterPro" id="IPR049326">
    <property type="entry name" value="Rhodopsin_dom_fungi"/>
</dbReference>
<sequence length="352" mass="38572">MLSHSGTAIFIAYPIMAVVATAAVVLRFLSKARTAKKYGADDFLSLAGLLLFWAYTIVFMYGLYDSGGTLVMTEMTSFTQLTAVLKWIWVSEIFMTITLTFVKASVVAWYWHIFAVNNSDIRIPMIVIGICCLAWGLAALLLVIFQCTPIYAAWDMVAAQSARCIAFGNLIVGYETTNMVLDVAILVLPIRAVFRLKMNTSKKITVAGIFCLGAFVSITCIIRIIYMYNPKDPARVDLYQGMLWSSIEMGVAILCSCLPTLGRLLPGNGILPTLSRWFSSLRTGSGASKAPKPSFVRDTVTWPIMPTYTSGESDSTHELKPGSSQGDVSMKTGQQQVALHPVQYNGSGHAMF</sequence>
<feature type="transmembrane region" description="Helical" evidence="7">
    <location>
        <begin position="238"/>
        <end position="261"/>
    </location>
</feature>
<feature type="compositionally biased region" description="Polar residues" evidence="6">
    <location>
        <begin position="322"/>
        <end position="333"/>
    </location>
</feature>
<evidence type="ECO:0000256" key="3">
    <source>
        <dbReference type="ARBA" id="ARBA00022989"/>
    </source>
</evidence>
<comment type="caution">
    <text evidence="9">The sequence shown here is derived from an EMBL/GenBank/DDBJ whole genome shotgun (WGS) entry which is preliminary data.</text>
</comment>